<evidence type="ECO:0000256" key="1">
    <source>
        <dbReference type="SAM" id="MobiDB-lite"/>
    </source>
</evidence>
<accession>A0A4D5RVD7</accession>
<sequence length="146" mass="15299">MGRRAPRRAATLPLARLVARTRAQPDPSHRVRAPTGPAPREPVARTRPRGGGLRAPPPGLLLHSRHPGPDPGGTRPCLCGRVTAGCAAPRQYLGAIWPAEAPGPTAVAPVPLEAASWRAQRLCLRPLGGPLAQLGASVVTYCTPYL</sequence>
<feature type="compositionally biased region" description="Low complexity" evidence="1">
    <location>
        <begin position="8"/>
        <end position="22"/>
    </location>
</feature>
<feature type="region of interest" description="Disordered" evidence="1">
    <location>
        <begin position="1"/>
        <end position="70"/>
    </location>
</feature>
<protein>
    <submittedName>
        <fullName evidence="2">Uncharacterized protein</fullName>
    </submittedName>
</protein>
<proteinExistence type="predicted"/>
<dbReference type="EMBL" id="GHJT01007321">
    <property type="protein sequence ID" value="MOY41292.1"/>
    <property type="molecule type" value="Transcribed_RNA"/>
</dbReference>
<dbReference type="AlphaFoldDB" id="A0A4D5RVD7"/>
<name>A0A4D5RVD7_IXOSC</name>
<evidence type="ECO:0000313" key="2">
    <source>
        <dbReference type="EMBL" id="MOY41292.1"/>
    </source>
</evidence>
<organism evidence="2">
    <name type="scientific">Ixodes scapularis</name>
    <name type="common">Black-legged tick</name>
    <name type="synonym">Deer tick</name>
    <dbReference type="NCBI Taxonomy" id="6945"/>
    <lineage>
        <taxon>Eukaryota</taxon>
        <taxon>Metazoa</taxon>
        <taxon>Ecdysozoa</taxon>
        <taxon>Arthropoda</taxon>
        <taxon>Chelicerata</taxon>
        <taxon>Arachnida</taxon>
        <taxon>Acari</taxon>
        <taxon>Parasitiformes</taxon>
        <taxon>Ixodida</taxon>
        <taxon>Ixodoidea</taxon>
        <taxon>Ixodidae</taxon>
        <taxon>Ixodinae</taxon>
        <taxon>Ixodes</taxon>
    </lineage>
</organism>
<reference evidence="2" key="1">
    <citation type="submission" date="2019-04" db="EMBL/GenBank/DDBJ databases">
        <title>An insight into the mialome of Ixodes scapularis.</title>
        <authorList>
            <person name="Ribeiro J.M."/>
            <person name="Mather T.N."/>
            <person name="Karim S."/>
        </authorList>
    </citation>
    <scope>NUCLEOTIDE SEQUENCE</scope>
</reference>